<feature type="domain" description="Pirin C-terminal" evidence="5">
    <location>
        <begin position="189"/>
        <end position="288"/>
    </location>
</feature>
<dbReference type="CDD" id="cd02247">
    <property type="entry name" value="cupin_pirin_C"/>
    <property type="match status" value="1"/>
</dbReference>
<evidence type="ECO:0000256" key="1">
    <source>
        <dbReference type="ARBA" id="ARBA00008416"/>
    </source>
</evidence>
<proteinExistence type="inferred from homology"/>
<dbReference type="InterPro" id="IPR014710">
    <property type="entry name" value="RmlC-like_jellyroll"/>
</dbReference>
<dbReference type="PANTHER" id="PTHR13903:SF8">
    <property type="entry name" value="PIRIN"/>
    <property type="match status" value="1"/>
</dbReference>
<feature type="domain" description="Pirin N-terminal" evidence="4">
    <location>
        <begin position="31"/>
        <end position="136"/>
    </location>
</feature>
<feature type="binding site" evidence="2">
    <location>
        <position position="116"/>
    </location>
    <ligand>
        <name>Fe cation</name>
        <dbReference type="ChEBI" id="CHEBI:24875"/>
    </ligand>
</feature>
<reference evidence="7" key="1">
    <citation type="submission" date="2018-09" db="EMBL/GenBank/DDBJ databases">
        <authorList>
            <person name="Livingstone P.G."/>
            <person name="Whitworth D.E."/>
        </authorList>
    </citation>
    <scope>NUCLEOTIDE SEQUENCE [LARGE SCALE GENOMIC DNA]</scope>
    <source>
        <strain evidence="7">CA040B</strain>
    </source>
</reference>
<accession>A0A3A8NFL4</accession>
<evidence type="ECO:0000256" key="3">
    <source>
        <dbReference type="RuleBase" id="RU003457"/>
    </source>
</evidence>
<dbReference type="OrthoDB" id="9780903at2"/>
<dbReference type="InterPro" id="IPR003829">
    <property type="entry name" value="Pirin_N_dom"/>
</dbReference>
<feature type="binding site" evidence="2">
    <location>
        <position position="70"/>
    </location>
    <ligand>
        <name>Fe cation</name>
        <dbReference type="ChEBI" id="CHEBI:24875"/>
    </ligand>
</feature>
<dbReference type="PANTHER" id="PTHR13903">
    <property type="entry name" value="PIRIN-RELATED"/>
    <property type="match status" value="1"/>
</dbReference>
<dbReference type="InterPro" id="IPR011051">
    <property type="entry name" value="RmlC_Cupin_sf"/>
</dbReference>
<dbReference type="Pfam" id="PF05726">
    <property type="entry name" value="Pirin_C"/>
    <property type="match status" value="1"/>
</dbReference>
<dbReference type="InterPro" id="IPR012093">
    <property type="entry name" value="Pirin"/>
</dbReference>
<keyword evidence="7" id="KW-1185">Reference proteome</keyword>
<dbReference type="AlphaFoldDB" id="A0A3A8NFL4"/>
<keyword evidence="2" id="KW-0408">Iron</keyword>
<keyword evidence="2" id="KW-0479">Metal-binding</keyword>
<feature type="binding site" evidence="2">
    <location>
        <position position="72"/>
    </location>
    <ligand>
        <name>Fe cation</name>
        <dbReference type="ChEBI" id="CHEBI:24875"/>
    </ligand>
</feature>
<evidence type="ECO:0000313" key="7">
    <source>
        <dbReference type="Proteomes" id="UP000273405"/>
    </source>
</evidence>
<dbReference type="Pfam" id="PF02678">
    <property type="entry name" value="Pirin"/>
    <property type="match status" value="1"/>
</dbReference>
<dbReference type="RefSeq" id="WP_120626759.1">
    <property type="nucleotide sequence ID" value="NZ_RAWG01000117.1"/>
</dbReference>
<dbReference type="CDD" id="cd02909">
    <property type="entry name" value="cupin_pirin_N"/>
    <property type="match status" value="1"/>
</dbReference>
<evidence type="ECO:0000259" key="5">
    <source>
        <dbReference type="Pfam" id="PF05726"/>
    </source>
</evidence>
<dbReference type="Proteomes" id="UP000273405">
    <property type="component" value="Unassembled WGS sequence"/>
</dbReference>
<comment type="similarity">
    <text evidence="1 3">Belongs to the pirin family.</text>
</comment>
<feature type="binding site" evidence="2">
    <location>
        <position position="114"/>
    </location>
    <ligand>
        <name>Fe cation</name>
        <dbReference type="ChEBI" id="CHEBI:24875"/>
    </ligand>
</feature>
<evidence type="ECO:0000313" key="6">
    <source>
        <dbReference type="EMBL" id="RKH41011.1"/>
    </source>
</evidence>
<dbReference type="GO" id="GO:0046872">
    <property type="term" value="F:metal ion binding"/>
    <property type="evidence" value="ECO:0007669"/>
    <property type="project" value="UniProtKB-KW"/>
</dbReference>
<comment type="cofactor">
    <cofactor evidence="2">
        <name>Fe cation</name>
        <dbReference type="ChEBI" id="CHEBI:24875"/>
    </cofactor>
    <text evidence="2">Binds 1 Fe cation per subunit.</text>
</comment>
<evidence type="ECO:0000259" key="4">
    <source>
        <dbReference type="Pfam" id="PF02678"/>
    </source>
</evidence>
<dbReference type="PIRSF" id="PIRSF006232">
    <property type="entry name" value="Pirin"/>
    <property type="match status" value="1"/>
</dbReference>
<gene>
    <name evidence="6" type="ORF">D7X12_19370</name>
</gene>
<dbReference type="SUPFAM" id="SSF51182">
    <property type="entry name" value="RmlC-like cupins"/>
    <property type="match status" value="1"/>
</dbReference>
<dbReference type="Gene3D" id="2.60.120.10">
    <property type="entry name" value="Jelly Rolls"/>
    <property type="match status" value="2"/>
</dbReference>
<sequence>MSWEEDLQGRAVPPSLETLIVPRVRDLGDGFTVRRALPSARRRMVGPFIFLDQMGPADFDPGRGLDVRPHPHIGLSTVTYLFEGEILHRDSLGVVQSIRPGAVNWMTAGQGIVHSERTGPDTRSAGGRLFGIQAWLALPKQHEETAPAFVHHPHDSMPVVEGDGVRLHVIAGEMHGGKSPVRTHSALFYADARLDKGARLKLPAEHEERGLYLVEGSVEVEGTRFQPGELLVFKPGSEIVLSAGDAPARMMLLGGEPMDGPRYLFWNFVSSSQERLEAAKKDWKEGRFAQVPQETEFIPLPPDDPPAPVRYP</sequence>
<protein>
    <submittedName>
        <fullName evidence="6">Pirin family protein</fullName>
    </submittedName>
</protein>
<evidence type="ECO:0000256" key="2">
    <source>
        <dbReference type="PIRSR" id="PIRSR006232-1"/>
    </source>
</evidence>
<dbReference type="InterPro" id="IPR008778">
    <property type="entry name" value="Pirin_C_dom"/>
</dbReference>
<comment type="caution">
    <text evidence="6">The sequence shown here is derived from an EMBL/GenBank/DDBJ whole genome shotgun (WGS) entry which is preliminary data.</text>
</comment>
<name>A0A3A8NFL4_9BACT</name>
<organism evidence="6 7">
    <name type="scientific">Corallococcus sicarius</name>
    <dbReference type="NCBI Taxonomy" id="2316726"/>
    <lineage>
        <taxon>Bacteria</taxon>
        <taxon>Pseudomonadati</taxon>
        <taxon>Myxococcota</taxon>
        <taxon>Myxococcia</taxon>
        <taxon>Myxococcales</taxon>
        <taxon>Cystobacterineae</taxon>
        <taxon>Myxococcaceae</taxon>
        <taxon>Corallococcus</taxon>
    </lineage>
</organism>
<dbReference type="EMBL" id="RAWG01000117">
    <property type="protein sequence ID" value="RKH41011.1"/>
    <property type="molecule type" value="Genomic_DNA"/>
</dbReference>